<accession>A0AAP0IVE0</accession>
<comment type="caution">
    <text evidence="1">The sequence shown here is derived from an EMBL/GenBank/DDBJ whole genome shotgun (WGS) entry which is preliminary data.</text>
</comment>
<dbReference type="Proteomes" id="UP001417504">
    <property type="component" value="Unassembled WGS sequence"/>
</dbReference>
<protein>
    <submittedName>
        <fullName evidence="1">Uncharacterized protein</fullName>
    </submittedName>
</protein>
<gene>
    <name evidence="1" type="ORF">Sjap_012076</name>
</gene>
<sequence>MRNSKVGEDFIPGFYLEKCKIDIIYQIEANLMINNLRYIWGDNLICRVLLELDRGCWSAN</sequence>
<dbReference type="AlphaFoldDB" id="A0AAP0IVE0"/>
<organism evidence="1 2">
    <name type="scientific">Stephania japonica</name>
    <dbReference type="NCBI Taxonomy" id="461633"/>
    <lineage>
        <taxon>Eukaryota</taxon>
        <taxon>Viridiplantae</taxon>
        <taxon>Streptophyta</taxon>
        <taxon>Embryophyta</taxon>
        <taxon>Tracheophyta</taxon>
        <taxon>Spermatophyta</taxon>
        <taxon>Magnoliopsida</taxon>
        <taxon>Ranunculales</taxon>
        <taxon>Menispermaceae</taxon>
        <taxon>Menispermoideae</taxon>
        <taxon>Cissampelideae</taxon>
        <taxon>Stephania</taxon>
    </lineage>
</organism>
<evidence type="ECO:0000313" key="1">
    <source>
        <dbReference type="EMBL" id="KAK9122474.1"/>
    </source>
</evidence>
<reference evidence="1 2" key="1">
    <citation type="submission" date="2024-01" db="EMBL/GenBank/DDBJ databases">
        <title>Genome assemblies of Stephania.</title>
        <authorList>
            <person name="Yang L."/>
        </authorList>
    </citation>
    <scope>NUCLEOTIDE SEQUENCE [LARGE SCALE GENOMIC DNA]</scope>
    <source>
        <strain evidence="1">QJT</strain>
        <tissue evidence="1">Leaf</tissue>
    </source>
</reference>
<dbReference type="EMBL" id="JBBNAE010000005">
    <property type="protein sequence ID" value="KAK9122474.1"/>
    <property type="molecule type" value="Genomic_DNA"/>
</dbReference>
<name>A0AAP0IVE0_9MAGN</name>
<evidence type="ECO:0000313" key="2">
    <source>
        <dbReference type="Proteomes" id="UP001417504"/>
    </source>
</evidence>
<keyword evidence="2" id="KW-1185">Reference proteome</keyword>
<proteinExistence type="predicted"/>